<keyword evidence="2" id="KW-0732">Signal</keyword>
<feature type="chain" id="PRO_5030837334" description="HEAT repeat domain-containing protein" evidence="2">
    <location>
        <begin position="23"/>
        <end position="440"/>
    </location>
</feature>
<comment type="caution">
    <text evidence="3">The sequence shown here is derived from an EMBL/GenBank/DDBJ whole genome shotgun (WGS) entry which is preliminary data.</text>
</comment>
<protein>
    <recommendedName>
        <fullName evidence="5">HEAT repeat domain-containing protein</fullName>
    </recommendedName>
</protein>
<feature type="compositionally biased region" description="Basic and acidic residues" evidence="1">
    <location>
        <begin position="422"/>
        <end position="432"/>
    </location>
</feature>
<dbReference type="EMBL" id="JACHVA010000053">
    <property type="protein sequence ID" value="MBC2601471.1"/>
    <property type="molecule type" value="Genomic_DNA"/>
</dbReference>
<reference evidence="3 4" key="1">
    <citation type="submission" date="2020-07" db="EMBL/GenBank/DDBJ databases">
        <authorList>
            <person name="Feng X."/>
        </authorList>
    </citation>
    <scope>NUCLEOTIDE SEQUENCE [LARGE SCALE GENOMIC DNA]</scope>
    <source>
        <strain evidence="3 4">JCM14086</strain>
    </source>
</reference>
<evidence type="ECO:0000313" key="4">
    <source>
        <dbReference type="Proteomes" id="UP000525652"/>
    </source>
</evidence>
<name>A0A7X1AWX0_9BACT</name>
<accession>A0A7X1AWX0</accession>
<sequence>MATRTKVRFVLVSLWVATVAAAFTAGQRMTDSSSRAEADDESSIQAVGADSKAPTNTVGREIDLASGLQPIEGEIGGNEPLLSQVLKGSRDSEDLRSATLEAELLGPEDARYWAESYLRMPPDPGRNRLLSVLLGSLAESAPLEALQMAQGIGSVSASEQARRRILESWARRDPQAALTWLEENRGSIPGRMHSGRLESWMEGYAETDPGGAFAYVVGMSEQSNSDRWLKRRLIESVVEAQVAGDQLEEALASLQSLPQGLLRSEALQEFYSEWAKQDPAGAAEHFLSNREEGSERAAAGLIREWASSDPESAAGFVSTLEATDPAYQVAISSLIERWSRYDLEGPAQWLNELPPSEGIDRAVAVFSVRASEEDPEGAMTWAASIASEQTRSRVMQRVAANWKETDPDGLEEFIESSEFDEETAKQLREARGRPRWRGPY</sequence>
<dbReference type="AlphaFoldDB" id="A0A7X1AWX0"/>
<feature type="region of interest" description="Disordered" evidence="1">
    <location>
        <begin position="27"/>
        <end position="55"/>
    </location>
</feature>
<proteinExistence type="predicted"/>
<gene>
    <name evidence="3" type="ORF">H5P30_06735</name>
</gene>
<feature type="region of interest" description="Disordered" evidence="1">
    <location>
        <begin position="416"/>
        <end position="440"/>
    </location>
</feature>
<evidence type="ECO:0000313" key="3">
    <source>
        <dbReference type="EMBL" id="MBC2601471.1"/>
    </source>
</evidence>
<keyword evidence="4" id="KW-1185">Reference proteome</keyword>
<feature type="signal peptide" evidence="2">
    <location>
        <begin position="1"/>
        <end position="22"/>
    </location>
</feature>
<evidence type="ECO:0008006" key="5">
    <source>
        <dbReference type="Google" id="ProtNLM"/>
    </source>
</evidence>
<evidence type="ECO:0000256" key="2">
    <source>
        <dbReference type="SAM" id="SignalP"/>
    </source>
</evidence>
<dbReference type="Proteomes" id="UP000525652">
    <property type="component" value="Unassembled WGS sequence"/>
</dbReference>
<evidence type="ECO:0000256" key="1">
    <source>
        <dbReference type="SAM" id="MobiDB-lite"/>
    </source>
</evidence>
<dbReference type="RefSeq" id="WP_185692183.1">
    <property type="nucleotide sequence ID" value="NZ_JACHVA010000053.1"/>
</dbReference>
<organism evidence="3 4">
    <name type="scientific">Puniceicoccus vermicola</name>
    <dbReference type="NCBI Taxonomy" id="388746"/>
    <lineage>
        <taxon>Bacteria</taxon>
        <taxon>Pseudomonadati</taxon>
        <taxon>Verrucomicrobiota</taxon>
        <taxon>Opitutia</taxon>
        <taxon>Puniceicoccales</taxon>
        <taxon>Puniceicoccaceae</taxon>
        <taxon>Puniceicoccus</taxon>
    </lineage>
</organism>